<feature type="domain" description="Helicase ATP-binding" evidence="3">
    <location>
        <begin position="16"/>
        <end position="182"/>
    </location>
</feature>
<accession>A0ABR1FLK4</accession>
<feature type="region of interest" description="Disordered" evidence="1">
    <location>
        <begin position="212"/>
        <end position="231"/>
    </location>
</feature>
<dbReference type="InterPro" id="IPR011709">
    <property type="entry name" value="DEAD-box_helicase_OB_fold"/>
</dbReference>
<dbReference type="GO" id="GO:0004386">
    <property type="term" value="F:helicase activity"/>
    <property type="evidence" value="ECO:0007669"/>
    <property type="project" value="UniProtKB-KW"/>
</dbReference>
<keyword evidence="2" id="KW-0732">Signal</keyword>
<name>A0ABR1FLK4_AURAN</name>
<dbReference type="InterPro" id="IPR027417">
    <property type="entry name" value="P-loop_NTPase"/>
</dbReference>
<proteinExistence type="predicted"/>
<feature type="compositionally biased region" description="Acidic residues" evidence="1">
    <location>
        <begin position="464"/>
        <end position="477"/>
    </location>
</feature>
<feature type="domain" description="Helicase C-terminal" evidence="4">
    <location>
        <begin position="249"/>
        <end position="418"/>
    </location>
</feature>
<reference evidence="5 6" key="1">
    <citation type="submission" date="2024-03" db="EMBL/GenBank/DDBJ databases">
        <title>Aureococcus anophagefferens CCMP1851 and Kratosvirus quantuckense: Draft genome of a second virus-susceptible host strain in the model system.</title>
        <authorList>
            <person name="Chase E."/>
            <person name="Truchon A.R."/>
            <person name="Schepens W."/>
            <person name="Wilhelm S.W."/>
        </authorList>
    </citation>
    <scope>NUCLEOTIDE SEQUENCE [LARGE SCALE GENOMIC DNA]</scope>
    <source>
        <strain evidence="5 6">CCMP1851</strain>
    </source>
</reference>
<keyword evidence="5" id="KW-0378">Hydrolase</keyword>
<dbReference type="Pfam" id="PF07717">
    <property type="entry name" value="OB_NTP_bind"/>
    <property type="match status" value="1"/>
</dbReference>
<dbReference type="PROSITE" id="PS51192">
    <property type="entry name" value="HELICASE_ATP_BIND_1"/>
    <property type="match status" value="1"/>
</dbReference>
<evidence type="ECO:0000259" key="3">
    <source>
        <dbReference type="PROSITE" id="PS51192"/>
    </source>
</evidence>
<dbReference type="PANTHER" id="PTHR18934:SF145">
    <property type="entry name" value="ATP-DEPENDENT RNA HELICASE DHX57-RELATED"/>
    <property type="match status" value="1"/>
</dbReference>
<feature type="compositionally biased region" description="Acidic residues" evidence="1">
    <location>
        <begin position="494"/>
        <end position="510"/>
    </location>
</feature>
<dbReference type="Proteomes" id="UP001363151">
    <property type="component" value="Unassembled WGS sequence"/>
</dbReference>
<dbReference type="CDD" id="cd17917">
    <property type="entry name" value="DEXHc_RHA-like"/>
    <property type="match status" value="1"/>
</dbReference>
<gene>
    <name evidence="5" type="ORF">SO694_00039266</name>
</gene>
<sequence length="814" mass="85578">MASSGAARCTALASPAAALAAGPVAVVAGATGCGKSTQVPQLLLEDADADGRRCKVVATQPGAAAAAARSAAAERGEACRLGDGDVGYSVRLERRGSSRTRLEFCTVGVLLRRLQRGGPLDATHVVVDEAHERDVLTDFLLVVLKTRVLPACPGLKVVVMSATLNAALFADYFGGAAVLDIPGRLHDVAVRYVDAAAALVKKYPAKASRRALEAANRHARPPASIPEAGDDGLAPAVDGPIDVDFVCAVVAAAAAAATNDDGAILVFAPGAAEIDNLVRELRRSLGDGAWVLPMHGGLTSRDQHRVFQRPPPGARKVVVATNVAETSITIDDVDCVVDLGRVKELRYVSAADVSALAEVYTSRAAATQRAGRAGRVRAGACYRLYPRKLHDEGLPAHTAPEMLRTPLADVVLKVLRLGFGGPKAFLARALQPPRPESVDAALRDLVAVGAVAGGAPPEEVREASDDDDDDEAPEQDGDLFSLGAGVQGLLMGDSSDDSDGDDDGAAPADDGEAWVLTPLGRHVADLPMDCRVAKLLIYGAIFGAAEPCLTLAAGMSLPKGVFVAPFHKRKEAAAAKRRFARGSESDLLAVVGAYEARGALDRRDVPGFCRDHFLHMAALGDLTGLRNQFRGHLRDAGLLGDEEAVTLDETSSLLRGLLCAGLYPHVARLAGDAPHLKCRDRSKWWCHPQSLNFKTLAPGGKLKERKTTYVVYNARLKTSKPYLLDTSVVHPLALLLFGGALRESLDGTRVVLDGWLPFKATKHAQLAVLALRGEIDALLAAAVDADARARPAAEAQRRLVVAAVRNLLAMLTPS</sequence>
<evidence type="ECO:0000313" key="6">
    <source>
        <dbReference type="Proteomes" id="UP001363151"/>
    </source>
</evidence>
<protein>
    <submittedName>
        <fullName evidence="5">Helicase</fullName>
    </submittedName>
</protein>
<dbReference type="PROSITE" id="PS51194">
    <property type="entry name" value="HELICASE_CTER"/>
    <property type="match status" value="1"/>
</dbReference>
<dbReference type="SMART" id="SM00490">
    <property type="entry name" value="HELICc"/>
    <property type="match status" value="1"/>
</dbReference>
<feature type="region of interest" description="Disordered" evidence="1">
    <location>
        <begin position="491"/>
        <end position="510"/>
    </location>
</feature>
<keyword evidence="5" id="KW-0347">Helicase</keyword>
<dbReference type="SMART" id="SM00847">
    <property type="entry name" value="HA2"/>
    <property type="match status" value="1"/>
</dbReference>
<dbReference type="Pfam" id="PF00271">
    <property type="entry name" value="Helicase_C"/>
    <property type="match status" value="1"/>
</dbReference>
<keyword evidence="6" id="KW-1185">Reference proteome</keyword>
<dbReference type="CDD" id="cd18791">
    <property type="entry name" value="SF2_C_RHA"/>
    <property type="match status" value="1"/>
</dbReference>
<evidence type="ECO:0000259" key="4">
    <source>
        <dbReference type="PROSITE" id="PS51194"/>
    </source>
</evidence>
<keyword evidence="5" id="KW-0067">ATP-binding</keyword>
<dbReference type="EMBL" id="JBBJCI010000364">
    <property type="protein sequence ID" value="KAK7233064.1"/>
    <property type="molecule type" value="Genomic_DNA"/>
</dbReference>
<evidence type="ECO:0000256" key="2">
    <source>
        <dbReference type="SAM" id="SignalP"/>
    </source>
</evidence>
<organism evidence="5 6">
    <name type="scientific">Aureococcus anophagefferens</name>
    <name type="common">Harmful bloom alga</name>
    <dbReference type="NCBI Taxonomy" id="44056"/>
    <lineage>
        <taxon>Eukaryota</taxon>
        <taxon>Sar</taxon>
        <taxon>Stramenopiles</taxon>
        <taxon>Ochrophyta</taxon>
        <taxon>Pelagophyceae</taxon>
        <taxon>Pelagomonadales</taxon>
        <taxon>Pelagomonadaceae</taxon>
        <taxon>Aureococcus</taxon>
    </lineage>
</organism>
<comment type="caution">
    <text evidence="5">The sequence shown here is derived from an EMBL/GenBank/DDBJ whole genome shotgun (WGS) entry which is preliminary data.</text>
</comment>
<dbReference type="Gene3D" id="3.40.50.300">
    <property type="entry name" value="P-loop containing nucleotide triphosphate hydrolases"/>
    <property type="match status" value="2"/>
</dbReference>
<dbReference type="Pfam" id="PF21010">
    <property type="entry name" value="HA2_C"/>
    <property type="match status" value="1"/>
</dbReference>
<dbReference type="InterPro" id="IPR014001">
    <property type="entry name" value="Helicase_ATP-bd"/>
</dbReference>
<feature type="signal peptide" evidence="2">
    <location>
        <begin position="1"/>
        <end position="20"/>
    </location>
</feature>
<feature type="region of interest" description="Disordered" evidence="1">
    <location>
        <begin position="453"/>
        <end position="478"/>
    </location>
</feature>
<dbReference type="InterPro" id="IPR007502">
    <property type="entry name" value="Helicase-assoc_dom"/>
</dbReference>
<dbReference type="InterPro" id="IPR001650">
    <property type="entry name" value="Helicase_C-like"/>
</dbReference>
<keyword evidence="5" id="KW-0547">Nucleotide-binding</keyword>
<evidence type="ECO:0000256" key="1">
    <source>
        <dbReference type="SAM" id="MobiDB-lite"/>
    </source>
</evidence>
<dbReference type="SMART" id="SM00487">
    <property type="entry name" value="DEXDc"/>
    <property type="match status" value="1"/>
</dbReference>
<evidence type="ECO:0000313" key="5">
    <source>
        <dbReference type="EMBL" id="KAK7233064.1"/>
    </source>
</evidence>
<dbReference type="Gene3D" id="1.20.120.1080">
    <property type="match status" value="1"/>
</dbReference>
<feature type="chain" id="PRO_5047285383" evidence="2">
    <location>
        <begin position="21"/>
        <end position="814"/>
    </location>
</feature>
<dbReference type="PANTHER" id="PTHR18934">
    <property type="entry name" value="ATP-DEPENDENT RNA HELICASE"/>
    <property type="match status" value="1"/>
</dbReference>
<dbReference type="SUPFAM" id="SSF52540">
    <property type="entry name" value="P-loop containing nucleoside triphosphate hydrolases"/>
    <property type="match status" value="1"/>
</dbReference>